<comment type="caution">
    <text evidence="6">The sequence shown here is derived from an EMBL/GenBank/DDBJ whole genome shotgun (WGS) entry which is preliminary data.</text>
</comment>
<dbReference type="AlphaFoldDB" id="A0AAD9VHX4"/>
<dbReference type="Proteomes" id="UP001258017">
    <property type="component" value="Unassembled WGS sequence"/>
</dbReference>
<keyword evidence="4 5" id="KW-0732">Signal</keyword>
<evidence type="ECO:0000256" key="4">
    <source>
        <dbReference type="ARBA" id="ARBA00022729"/>
    </source>
</evidence>
<dbReference type="PANTHER" id="PTHR11857">
    <property type="entry name" value="ODORANT BINDING PROTEIN-RELATED"/>
    <property type="match status" value="1"/>
</dbReference>
<reference evidence="6" key="1">
    <citation type="submission" date="2021-08" db="EMBL/GenBank/DDBJ databases">
        <authorList>
            <person name="Misof B."/>
            <person name="Oliver O."/>
            <person name="Podsiadlowski L."/>
            <person name="Donath A."/>
            <person name="Peters R."/>
            <person name="Mayer C."/>
            <person name="Rust J."/>
            <person name="Gunkel S."/>
            <person name="Lesny P."/>
            <person name="Martin S."/>
            <person name="Oeyen J.P."/>
            <person name="Petersen M."/>
            <person name="Panagiotis P."/>
            <person name="Wilbrandt J."/>
            <person name="Tanja T."/>
        </authorList>
    </citation>
    <scope>NUCLEOTIDE SEQUENCE</scope>
    <source>
        <strain evidence="6">GBR_01_08_01A</strain>
        <tissue evidence="6">Thorax + abdomen</tissue>
    </source>
</reference>
<evidence type="ECO:0000256" key="2">
    <source>
        <dbReference type="ARBA" id="ARBA00008098"/>
    </source>
</evidence>
<dbReference type="SUPFAM" id="SSF47565">
    <property type="entry name" value="Insect pheromone/odorant-binding proteins"/>
    <property type="match status" value="1"/>
</dbReference>
<evidence type="ECO:0000256" key="5">
    <source>
        <dbReference type="SAM" id="SignalP"/>
    </source>
</evidence>
<feature type="chain" id="PRO_5041907439" evidence="5">
    <location>
        <begin position="18"/>
        <end position="133"/>
    </location>
</feature>
<dbReference type="PANTHER" id="PTHR11857:SF43">
    <property type="entry name" value="GEO07291P1-RELATED"/>
    <property type="match status" value="1"/>
</dbReference>
<reference evidence="6" key="2">
    <citation type="journal article" date="2023" name="Commun. Biol.">
        <title>Intrasexual cuticular hydrocarbon dimorphism in a wasp sheds light on hydrocarbon biosynthesis genes in Hymenoptera.</title>
        <authorList>
            <person name="Moris V.C."/>
            <person name="Podsiadlowski L."/>
            <person name="Martin S."/>
            <person name="Oeyen J.P."/>
            <person name="Donath A."/>
            <person name="Petersen M."/>
            <person name="Wilbrandt J."/>
            <person name="Misof B."/>
            <person name="Liedtke D."/>
            <person name="Thamm M."/>
            <person name="Scheiner R."/>
            <person name="Schmitt T."/>
            <person name="Niehuis O."/>
        </authorList>
    </citation>
    <scope>NUCLEOTIDE SEQUENCE</scope>
    <source>
        <strain evidence="6">GBR_01_08_01A</strain>
    </source>
</reference>
<proteinExistence type="inferred from homology"/>
<dbReference type="EMBL" id="JAIFRP010004454">
    <property type="protein sequence ID" value="KAK2575296.1"/>
    <property type="molecule type" value="Genomic_DNA"/>
</dbReference>
<dbReference type="Pfam" id="PF01395">
    <property type="entry name" value="PBP_GOBP"/>
    <property type="match status" value="1"/>
</dbReference>
<keyword evidence="3" id="KW-0964">Secreted</keyword>
<name>A0AAD9VHX4_9HYME</name>
<dbReference type="InterPro" id="IPR036728">
    <property type="entry name" value="PBP_GOBP_sf"/>
</dbReference>
<dbReference type="InterPro" id="IPR006170">
    <property type="entry name" value="PBP/GOBP"/>
</dbReference>
<dbReference type="FunFam" id="1.10.238.20:FF:000001">
    <property type="entry name" value="General odorant-binding protein lush"/>
    <property type="match status" value="1"/>
</dbReference>
<evidence type="ECO:0000313" key="6">
    <source>
        <dbReference type="EMBL" id="KAK2575296.1"/>
    </source>
</evidence>
<dbReference type="Gene3D" id="1.10.238.20">
    <property type="entry name" value="Pheromone/general odorant binding protein domain"/>
    <property type="match status" value="1"/>
</dbReference>
<feature type="signal peptide" evidence="5">
    <location>
        <begin position="1"/>
        <end position="17"/>
    </location>
</feature>
<dbReference type="CDD" id="cd23992">
    <property type="entry name" value="PBP_GOBP"/>
    <property type="match status" value="1"/>
</dbReference>
<dbReference type="SMART" id="SM00708">
    <property type="entry name" value="PhBP"/>
    <property type="match status" value="1"/>
</dbReference>
<dbReference type="GO" id="GO:0007608">
    <property type="term" value="P:sensory perception of smell"/>
    <property type="evidence" value="ECO:0007669"/>
    <property type="project" value="TreeGrafter"/>
</dbReference>
<evidence type="ECO:0000313" key="7">
    <source>
        <dbReference type="Proteomes" id="UP001258017"/>
    </source>
</evidence>
<sequence length="133" mass="14529">MKFFVAFAFAFLVGALALTDEQKAKLKAYKESCVTETGVDPVVVENAKNGNIVEGDEKLACFAACIMKKIGVLSPEGNIDEEVLRSKVPDDIPKEQVDEVFEKCKSVDGASVCEKGGKLMKCFLENKKFTVLN</sequence>
<gene>
    <name evidence="6" type="ORF">KPH14_008145</name>
</gene>
<accession>A0AAD9VHX4</accession>
<dbReference type="GO" id="GO:0005549">
    <property type="term" value="F:odorant binding"/>
    <property type="evidence" value="ECO:0007669"/>
    <property type="project" value="InterPro"/>
</dbReference>
<keyword evidence="7" id="KW-1185">Reference proteome</keyword>
<protein>
    <submittedName>
        <fullName evidence="6">Uncharacterized protein</fullName>
    </submittedName>
</protein>
<comment type="subcellular location">
    <subcellularLocation>
        <location evidence="1">Secreted</location>
    </subcellularLocation>
</comment>
<evidence type="ECO:0000256" key="1">
    <source>
        <dbReference type="ARBA" id="ARBA00004613"/>
    </source>
</evidence>
<organism evidence="6 7">
    <name type="scientific">Odynerus spinipes</name>
    <dbReference type="NCBI Taxonomy" id="1348599"/>
    <lineage>
        <taxon>Eukaryota</taxon>
        <taxon>Metazoa</taxon>
        <taxon>Ecdysozoa</taxon>
        <taxon>Arthropoda</taxon>
        <taxon>Hexapoda</taxon>
        <taxon>Insecta</taxon>
        <taxon>Pterygota</taxon>
        <taxon>Neoptera</taxon>
        <taxon>Endopterygota</taxon>
        <taxon>Hymenoptera</taxon>
        <taxon>Apocrita</taxon>
        <taxon>Aculeata</taxon>
        <taxon>Vespoidea</taxon>
        <taxon>Vespidae</taxon>
        <taxon>Eumeninae</taxon>
        <taxon>Odynerus</taxon>
    </lineage>
</organism>
<dbReference type="GO" id="GO:0005615">
    <property type="term" value="C:extracellular space"/>
    <property type="evidence" value="ECO:0007669"/>
    <property type="project" value="TreeGrafter"/>
</dbReference>
<evidence type="ECO:0000256" key="3">
    <source>
        <dbReference type="ARBA" id="ARBA00022525"/>
    </source>
</evidence>
<comment type="similarity">
    <text evidence="2">Belongs to the PBP/GOBP family.</text>
</comment>